<name>W6JWY6_9MICO</name>
<dbReference type="AlphaFoldDB" id="W6JWY6"/>
<evidence type="ECO:0000256" key="4">
    <source>
        <dbReference type="ARBA" id="ARBA00022801"/>
    </source>
</evidence>
<evidence type="ECO:0000256" key="5">
    <source>
        <dbReference type="ARBA" id="ARBA00022842"/>
    </source>
</evidence>
<dbReference type="OrthoDB" id="7183442at2"/>
<dbReference type="STRING" id="1193182.BN11_3040001"/>
<keyword evidence="6" id="KW-0464">Manganese</keyword>
<dbReference type="PANTHER" id="PTHR12318:SF0">
    <property type="entry name" value="ACYL-COENZYME A DIPHOSPHATASE NUDT19"/>
    <property type="match status" value="1"/>
</dbReference>
<accession>W6JWY6</accession>
<dbReference type="Gene3D" id="3.90.79.10">
    <property type="entry name" value="Nucleoside Triphosphate Pyrophosphohydrolase"/>
    <property type="match status" value="1"/>
</dbReference>
<dbReference type="PANTHER" id="PTHR12318">
    <property type="entry name" value="TESTOSTERONE-REGULATED PROTEIN RP2"/>
    <property type="match status" value="1"/>
</dbReference>
<evidence type="ECO:0000313" key="7">
    <source>
        <dbReference type="EMBL" id="CCH73622.1"/>
    </source>
</evidence>
<dbReference type="GO" id="GO:0016818">
    <property type="term" value="F:hydrolase activity, acting on acid anhydrides, in phosphorus-containing anhydrides"/>
    <property type="evidence" value="ECO:0007669"/>
    <property type="project" value="InterPro"/>
</dbReference>
<dbReference type="InterPro" id="IPR039121">
    <property type="entry name" value="NUDT19"/>
</dbReference>
<keyword evidence="4 7" id="KW-0378">Hydrolase</keyword>
<dbReference type="EMBL" id="CAJA01000229">
    <property type="protein sequence ID" value="CCH73622.1"/>
    <property type="molecule type" value="Genomic_DNA"/>
</dbReference>
<proteinExistence type="predicted"/>
<evidence type="ECO:0000256" key="6">
    <source>
        <dbReference type="ARBA" id="ARBA00023211"/>
    </source>
</evidence>
<dbReference type="GO" id="GO:0046872">
    <property type="term" value="F:metal ion binding"/>
    <property type="evidence" value="ECO:0007669"/>
    <property type="project" value="UniProtKB-KW"/>
</dbReference>
<evidence type="ECO:0000256" key="1">
    <source>
        <dbReference type="ARBA" id="ARBA00001936"/>
    </source>
</evidence>
<keyword evidence="8" id="KW-1185">Reference proteome</keyword>
<comment type="cofactor">
    <cofactor evidence="1">
        <name>Mn(2+)</name>
        <dbReference type="ChEBI" id="CHEBI:29035"/>
    </cofactor>
</comment>
<comment type="cofactor">
    <cofactor evidence="2">
        <name>Mg(2+)</name>
        <dbReference type="ChEBI" id="CHEBI:18420"/>
    </cofactor>
</comment>
<keyword evidence="5" id="KW-0460">Magnesium</keyword>
<evidence type="ECO:0000256" key="2">
    <source>
        <dbReference type="ARBA" id="ARBA00001946"/>
    </source>
</evidence>
<keyword evidence="3" id="KW-0479">Metal-binding</keyword>
<evidence type="ECO:0000313" key="8">
    <source>
        <dbReference type="Proteomes" id="UP000035763"/>
    </source>
</evidence>
<dbReference type="Proteomes" id="UP000035763">
    <property type="component" value="Unassembled WGS sequence"/>
</dbReference>
<protein>
    <submittedName>
        <fullName evidence="7">NUDIX hydrolase</fullName>
    </submittedName>
</protein>
<gene>
    <name evidence="7" type="ORF">BN11_3040001</name>
</gene>
<comment type="caution">
    <text evidence="7">The sequence shown here is derived from an EMBL/GenBank/DDBJ whole genome shotgun (WGS) entry which is preliminary data.</text>
</comment>
<reference evidence="7 8" key="1">
    <citation type="journal article" date="2013" name="ISME J.">
        <title>A metabolic model for members of the genus Tetrasphaera involved in enhanced biological phosphorus removal.</title>
        <authorList>
            <person name="Kristiansen R."/>
            <person name="Nguyen H.T.T."/>
            <person name="Saunders A.M."/>
            <person name="Nielsen J.L."/>
            <person name="Wimmer R."/>
            <person name="Le V.Q."/>
            <person name="McIlroy S.J."/>
            <person name="Petrovski S."/>
            <person name="Seviour R.J."/>
            <person name="Calteau A."/>
            <person name="Nielsen K.L."/>
            <person name="Nielsen P.H."/>
        </authorList>
    </citation>
    <scope>NUCLEOTIDE SEQUENCE [LARGE SCALE GENOMIC DNA]</scope>
    <source>
        <strain evidence="7 8">Ben110</strain>
    </source>
</reference>
<organism evidence="7 8">
    <name type="scientific">Nostocoides australiense Ben110</name>
    <dbReference type="NCBI Taxonomy" id="1193182"/>
    <lineage>
        <taxon>Bacteria</taxon>
        <taxon>Bacillati</taxon>
        <taxon>Actinomycetota</taxon>
        <taxon>Actinomycetes</taxon>
        <taxon>Micrococcales</taxon>
        <taxon>Intrasporangiaceae</taxon>
        <taxon>Nostocoides</taxon>
    </lineage>
</organism>
<evidence type="ECO:0000256" key="3">
    <source>
        <dbReference type="ARBA" id="ARBA00022723"/>
    </source>
</evidence>
<sequence>MLRDGDLVARTDLLGFHAHWITPEVEPRRYDTFFFTALCPPGQHADDQTPEAESAEWVDPAAMLRDERPALMPPTIVCLEDVAAATSAAGLVRMRRDVQVIQPVPVRHGDGWAMRMQVRP</sequence>